<accession>A0ABU8ZMF2</accession>
<evidence type="ECO:0000313" key="2">
    <source>
        <dbReference type="Proteomes" id="UP001498501"/>
    </source>
</evidence>
<proteinExistence type="predicted"/>
<comment type="caution">
    <text evidence="1">The sequence shown here is derived from an EMBL/GenBank/DDBJ whole genome shotgun (WGS) entry which is preliminary data.</text>
</comment>
<dbReference type="RefSeq" id="WP_062035473.1">
    <property type="nucleotide sequence ID" value="NZ_JAHNFA010000074.1"/>
</dbReference>
<evidence type="ECO:0000313" key="1">
    <source>
        <dbReference type="EMBL" id="MEK0254121.1"/>
    </source>
</evidence>
<protein>
    <submittedName>
        <fullName evidence="1">Uncharacterized protein</fullName>
    </submittedName>
</protein>
<sequence length="112" mass="13364">MKIGIFWYWKDEVLGVAHDFALSDIDSIGLADSNYAHIEYWKVLQSRMNDLKYIEYEEIPRGRAIFNSKLNKLVIYLDKSLLIRSKVEKISQFYEANFEQIIIRSDPHYRTK</sequence>
<name>A0ABU8ZMF2_ACIJU</name>
<gene>
    <name evidence="1" type="ORF">WM018_17010</name>
</gene>
<dbReference type="Proteomes" id="UP001498501">
    <property type="component" value="Unassembled WGS sequence"/>
</dbReference>
<keyword evidence="2" id="KW-1185">Reference proteome</keyword>
<organism evidence="1 2">
    <name type="scientific">Acinetobacter junii</name>
    <dbReference type="NCBI Taxonomy" id="40215"/>
    <lineage>
        <taxon>Bacteria</taxon>
        <taxon>Pseudomonadati</taxon>
        <taxon>Pseudomonadota</taxon>
        <taxon>Gammaproteobacteria</taxon>
        <taxon>Moraxellales</taxon>
        <taxon>Moraxellaceae</taxon>
        <taxon>Acinetobacter</taxon>
    </lineage>
</organism>
<dbReference type="EMBL" id="JBBMLE010000136">
    <property type="protein sequence ID" value="MEK0254121.1"/>
    <property type="molecule type" value="Genomic_DNA"/>
</dbReference>
<reference evidence="1 2" key="1">
    <citation type="submission" date="2024-03" db="EMBL/GenBank/DDBJ databases">
        <title>Cross-transmission of Acinetobacter junii carrying blaOXA-58 in a neonatal intensive care unit.</title>
        <authorList>
            <person name="Bour M."/>
            <person name="Potron A."/>
            <person name="Lecointe D."/>
        </authorList>
    </citation>
    <scope>NUCLEOTIDE SEQUENCE [LARGE SCALE GENOMIC DNA]</scope>
    <source>
        <strain evidence="1 2">21A3096 case 1</strain>
    </source>
</reference>